<accession>A0A5K1K6R8</accession>
<organism evidence="2">
    <name type="scientific">Ganoderma boninense</name>
    <dbReference type="NCBI Taxonomy" id="34458"/>
    <lineage>
        <taxon>Eukaryota</taxon>
        <taxon>Fungi</taxon>
        <taxon>Dikarya</taxon>
        <taxon>Basidiomycota</taxon>
        <taxon>Agaricomycotina</taxon>
        <taxon>Agaricomycetes</taxon>
        <taxon>Polyporales</taxon>
        <taxon>Polyporaceae</taxon>
        <taxon>Ganoderma</taxon>
    </lineage>
</organism>
<protein>
    <submittedName>
        <fullName evidence="2">Ubiquitin-like modifier-activating enzyme ATG7 (ATG12-activating enzyme E1 ATG7) (Autophagy-related protein 7)</fullName>
    </submittedName>
</protein>
<dbReference type="EMBL" id="LR729817">
    <property type="protein sequence ID" value="VWP01968.1"/>
    <property type="molecule type" value="Genomic_DNA"/>
</dbReference>
<feature type="compositionally biased region" description="Polar residues" evidence="1">
    <location>
        <begin position="1"/>
        <end position="15"/>
    </location>
</feature>
<evidence type="ECO:0000256" key="1">
    <source>
        <dbReference type="SAM" id="MobiDB-lite"/>
    </source>
</evidence>
<dbReference type="AlphaFoldDB" id="A0A5K1K6R8"/>
<feature type="region of interest" description="Disordered" evidence="1">
    <location>
        <begin position="1"/>
        <end position="32"/>
    </location>
</feature>
<gene>
    <name evidence="2" type="primary">Q52CS0</name>
</gene>
<name>A0A5K1K6R8_9APHY</name>
<dbReference type="InterPro" id="IPR032675">
    <property type="entry name" value="LRR_dom_sf"/>
</dbReference>
<sequence>MSTLEPSGSSTSVHCPTTYPTPNTTDPIPFQREPSPIPFLSDLRSLVIAYPDPEDGIFSLNLPNLTHLSLRDQPRVYHRLTADDIAIPDGPYGGSWPAPLLSSGELLSILRRMDLSRLTSLELVYMAHQPGQDDVLLSYIPESLPQLQHLELHRYRGVRSQMRRVRVDHMHIARLLSTATSLVTLRLNLDFHDDHQAYCSAPWERRRWFPLFKARGFEVVDLLQASCLRLQHVALLYHGDPAATWAEFHPQRCAEPRFVLDYTKHHVDSEPCPREWVFLDPSVIPSLLTL</sequence>
<proteinExistence type="predicted"/>
<evidence type="ECO:0000313" key="2">
    <source>
        <dbReference type="EMBL" id="VWP01968.1"/>
    </source>
</evidence>
<dbReference type="Gene3D" id="3.80.10.10">
    <property type="entry name" value="Ribonuclease Inhibitor"/>
    <property type="match status" value="1"/>
</dbReference>
<reference evidence="2" key="1">
    <citation type="submission" date="2019-10" db="EMBL/GenBank/DDBJ databases">
        <authorList>
            <person name="Nor Muhammad N."/>
        </authorList>
    </citation>
    <scope>NUCLEOTIDE SEQUENCE</scope>
</reference>
<dbReference type="SUPFAM" id="SSF52047">
    <property type="entry name" value="RNI-like"/>
    <property type="match status" value="1"/>
</dbReference>
<feature type="compositionally biased region" description="Low complexity" evidence="1">
    <location>
        <begin position="16"/>
        <end position="29"/>
    </location>
</feature>